<name>A0ABN8Y3P0_RANTA</name>
<feature type="transmembrane region" description="Helical" evidence="1">
    <location>
        <begin position="55"/>
        <end position="78"/>
    </location>
</feature>
<gene>
    <name evidence="2" type="ORF">MRATA1EN1_LOCUS3401</name>
</gene>
<evidence type="ECO:0008006" key="4">
    <source>
        <dbReference type="Google" id="ProtNLM"/>
    </source>
</evidence>
<dbReference type="Proteomes" id="UP001176941">
    <property type="component" value="Chromosome 11"/>
</dbReference>
<reference evidence="2" key="1">
    <citation type="submission" date="2023-04" db="EMBL/GenBank/DDBJ databases">
        <authorList>
            <consortium name="ELIXIR-Norway"/>
        </authorList>
    </citation>
    <scope>NUCLEOTIDE SEQUENCE [LARGE SCALE GENOMIC DNA]</scope>
</reference>
<evidence type="ECO:0000313" key="3">
    <source>
        <dbReference type="Proteomes" id="UP001176941"/>
    </source>
</evidence>
<accession>A0ABN8Y3P0</accession>
<keyword evidence="3" id="KW-1185">Reference proteome</keyword>
<organism evidence="2 3">
    <name type="scientific">Rangifer tarandus platyrhynchus</name>
    <name type="common">Svalbard reindeer</name>
    <dbReference type="NCBI Taxonomy" id="3082113"/>
    <lineage>
        <taxon>Eukaryota</taxon>
        <taxon>Metazoa</taxon>
        <taxon>Chordata</taxon>
        <taxon>Craniata</taxon>
        <taxon>Vertebrata</taxon>
        <taxon>Euteleostomi</taxon>
        <taxon>Mammalia</taxon>
        <taxon>Eutheria</taxon>
        <taxon>Laurasiatheria</taxon>
        <taxon>Artiodactyla</taxon>
        <taxon>Ruminantia</taxon>
        <taxon>Pecora</taxon>
        <taxon>Cervidae</taxon>
        <taxon>Odocoileinae</taxon>
        <taxon>Rangifer</taxon>
    </lineage>
</organism>
<keyword evidence="1" id="KW-1133">Transmembrane helix</keyword>
<proteinExistence type="predicted"/>
<keyword evidence="1" id="KW-0812">Transmembrane</keyword>
<keyword evidence="1" id="KW-0472">Membrane</keyword>
<dbReference type="EMBL" id="OX459947">
    <property type="protein sequence ID" value="CAI9154439.1"/>
    <property type="molecule type" value="Genomic_DNA"/>
</dbReference>
<evidence type="ECO:0000256" key="1">
    <source>
        <dbReference type="SAM" id="Phobius"/>
    </source>
</evidence>
<protein>
    <recommendedName>
        <fullName evidence="4">Transmembrane protein</fullName>
    </recommendedName>
</protein>
<sequence>MLSEHCAAASLLSSEEVCSRREVRGGTRAYITSQRQSRSLFSEYRLRASHPRGTSLAIVFLPVAVILLPSLSCFPPFAPQSCGLQQKPLNLLFPLYEQLLCSQFR</sequence>
<evidence type="ECO:0000313" key="2">
    <source>
        <dbReference type="EMBL" id="CAI9154439.1"/>
    </source>
</evidence>